<dbReference type="Pfam" id="PF00933">
    <property type="entry name" value="Glyco_hydro_3"/>
    <property type="match status" value="1"/>
</dbReference>
<dbReference type="Proteomes" id="UP001165678">
    <property type="component" value="Unassembled WGS sequence"/>
</dbReference>
<feature type="active site" description="Nucleophile" evidence="10">
    <location>
        <position position="252"/>
    </location>
</feature>
<dbReference type="GO" id="GO:0071555">
    <property type="term" value="P:cell wall organization"/>
    <property type="evidence" value="ECO:0007669"/>
    <property type="project" value="UniProtKB-KW"/>
</dbReference>
<keyword evidence="4 10" id="KW-0378">Hydrolase</keyword>
<evidence type="ECO:0000256" key="7">
    <source>
        <dbReference type="ARBA" id="ARBA00023295"/>
    </source>
</evidence>
<dbReference type="InterPro" id="IPR001764">
    <property type="entry name" value="Glyco_hydro_3_N"/>
</dbReference>
<dbReference type="RefSeq" id="WP_265895799.1">
    <property type="nucleotide sequence ID" value="NZ_JAPIVE010000001.1"/>
</dbReference>
<proteinExistence type="inferred from homology"/>
<comment type="catalytic activity">
    <reaction evidence="1 10">
        <text>Hydrolysis of terminal non-reducing N-acetyl-D-hexosamine residues in N-acetyl-beta-D-hexosaminides.</text>
        <dbReference type="EC" id="3.2.1.52"/>
    </reaction>
</comment>
<feature type="binding site" evidence="10">
    <location>
        <position position="140"/>
    </location>
    <ligand>
        <name>substrate</name>
    </ligand>
</feature>
<accession>A0AA41ZFQ0</accession>
<evidence type="ECO:0000256" key="4">
    <source>
        <dbReference type="ARBA" id="ARBA00022801"/>
    </source>
</evidence>
<comment type="pathway">
    <text evidence="10">Cell wall biogenesis; peptidoglycan recycling.</text>
</comment>
<dbReference type="InterPro" id="IPR036962">
    <property type="entry name" value="Glyco_hydro_3_N_sf"/>
</dbReference>
<keyword evidence="13" id="KW-1185">Reference proteome</keyword>
<dbReference type="PANTHER" id="PTHR30480:SF13">
    <property type="entry name" value="BETA-HEXOSAMINIDASE"/>
    <property type="match status" value="1"/>
</dbReference>
<comment type="subcellular location">
    <subcellularLocation>
        <location evidence="10">Cytoplasm</location>
    </subcellularLocation>
</comment>
<reference evidence="12" key="1">
    <citation type="submission" date="2022-11" db="EMBL/GenBank/DDBJ databases">
        <title>Larsenimonas rhizosphaerae sp. nov., isolated from a tidal mudflat.</title>
        <authorList>
            <person name="Lee S.D."/>
            <person name="Kim I.S."/>
        </authorList>
    </citation>
    <scope>NUCLEOTIDE SEQUENCE</scope>
    <source>
        <strain evidence="12">GH2-1</strain>
    </source>
</reference>
<comment type="function">
    <text evidence="10">Plays a role in peptidoglycan recycling by cleaving the terminal beta-1,4-linked N-acetylglucosamine (GlcNAc) from peptide-linked peptidoglycan fragments, giving rise to free GlcNAc, anhydro-N-acetylmuramic acid and anhydro-N-acetylmuramic acid-linked peptides.</text>
</comment>
<dbReference type="GO" id="GO:0008360">
    <property type="term" value="P:regulation of cell shape"/>
    <property type="evidence" value="ECO:0007669"/>
    <property type="project" value="UniProtKB-KW"/>
</dbReference>
<comment type="similarity">
    <text evidence="10">Belongs to the glycosyl hydrolase 3 family. NagZ subfamily.</text>
</comment>
<evidence type="ECO:0000256" key="2">
    <source>
        <dbReference type="ARBA" id="ARBA00022490"/>
    </source>
</evidence>
<feature type="site" description="Important for catalytic activity" evidence="10">
    <location>
        <position position="181"/>
    </location>
</feature>
<dbReference type="PANTHER" id="PTHR30480">
    <property type="entry name" value="BETA-HEXOSAMINIDASE-RELATED"/>
    <property type="match status" value="1"/>
</dbReference>
<evidence type="ECO:0000256" key="10">
    <source>
        <dbReference type="HAMAP-Rule" id="MF_00364"/>
    </source>
</evidence>
<dbReference type="InterPro" id="IPR050226">
    <property type="entry name" value="NagZ_Beta-hexosaminidase"/>
</dbReference>
<dbReference type="GO" id="GO:0004563">
    <property type="term" value="F:beta-N-acetylhexosaminidase activity"/>
    <property type="evidence" value="ECO:0007669"/>
    <property type="project" value="UniProtKB-UniRule"/>
</dbReference>
<evidence type="ECO:0000256" key="3">
    <source>
        <dbReference type="ARBA" id="ARBA00022618"/>
    </source>
</evidence>
<comment type="caution">
    <text evidence="12">The sequence shown here is derived from an EMBL/GenBank/DDBJ whole genome shotgun (WGS) entry which is preliminary data.</text>
</comment>
<dbReference type="AlphaFoldDB" id="A0AA41ZFQ0"/>
<evidence type="ECO:0000256" key="5">
    <source>
        <dbReference type="ARBA" id="ARBA00022960"/>
    </source>
</evidence>
<dbReference type="GO" id="GO:0005975">
    <property type="term" value="P:carbohydrate metabolic process"/>
    <property type="evidence" value="ECO:0007669"/>
    <property type="project" value="InterPro"/>
</dbReference>
<evidence type="ECO:0000256" key="1">
    <source>
        <dbReference type="ARBA" id="ARBA00001231"/>
    </source>
</evidence>
<keyword evidence="2 10" id="KW-0963">Cytoplasm</keyword>
<dbReference type="Gene3D" id="3.20.20.300">
    <property type="entry name" value="Glycoside hydrolase, family 3, N-terminal domain"/>
    <property type="match status" value="1"/>
</dbReference>
<evidence type="ECO:0000313" key="12">
    <source>
        <dbReference type="EMBL" id="MCX2523705.1"/>
    </source>
</evidence>
<name>A0AA41ZFQ0_9GAMM</name>
<gene>
    <name evidence="10 12" type="primary">nagZ</name>
    <name evidence="12" type="ORF">OQ287_05590</name>
</gene>
<feature type="binding site" evidence="10">
    <location>
        <begin position="170"/>
        <end position="171"/>
    </location>
    <ligand>
        <name>substrate</name>
    </ligand>
</feature>
<dbReference type="InterPro" id="IPR017853">
    <property type="entry name" value="GH"/>
</dbReference>
<keyword evidence="3 10" id="KW-0132">Cell division</keyword>
<dbReference type="GO" id="GO:0005737">
    <property type="term" value="C:cytoplasm"/>
    <property type="evidence" value="ECO:0007669"/>
    <property type="project" value="UniProtKB-SubCell"/>
</dbReference>
<evidence type="ECO:0000256" key="9">
    <source>
        <dbReference type="ARBA" id="ARBA00023316"/>
    </source>
</evidence>
<dbReference type="GO" id="GO:0009254">
    <property type="term" value="P:peptidoglycan turnover"/>
    <property type="evidence" value="ECO:0007669"/>
    <property type="project" value="UniProtKB-UniRule"/>
</dbReference>
<dbReference type="NCBIfam" id="NF003740">
    <property type="entry name" value="PRK05337.1"/>
    <property type="match status" value="1"/>
</dbReference>
<keyword evidence="9 10" id="KW-0961">Cell wall biogenesis/degradation</keyword>
<dbReference type="InterPro" id="IPR022956">
    <property type="entry name" value="Beta_hexosaminidase_bac"/>
</dbReference>
<feature type="binding site" evidence="10">
    <location>
        <position position="73"/>
    </location>
    <ligand>
        <name>substrate</name>
    </ligand>
</feature>
<dbReference type="EMBL" id="JAPIVE010000001">
    <property type="protein sequence ID" value="MCX2523705.1"/>
    <property type="molecule type" value="Genomic_DNA"/>
</dbReference>
<dbReference type="GO" id="GO:0009252">
    <property type="term" value="P:peptidoglycan biosynthetic process"/>
    <property type="evidence" value="ECO:0007669"/>
    <property type="project" value="UniProtKB-KW"/>
</dbReference>
<sequence>MTLSIGPVMLDIAGTQLTDEEATLLASPAVAGVILFSRNIDDAFQVRELCASIRQVNPALLIAIDQEGGRVQRLVTGVTRLPPMAGFGQLAQREGQTVAVSVARDTGWLLGMEMAAVGVDFSFAPVLDVDSDRCPAIGNRAFSDDPDMVAALAGAFIEGLREAGMASVGKHFPGHGHVALDSHLTLPVDDRSFKEIESIDLVPFRHLAPHLTAIMPAHVCYPAFDDRPAGFSPSWLGLLRESLGFKGVVISDDLSMKGAHGAGTPLARAEMALAAGCDMVLICNDPDGARQAVAGFEGRELGGRGLSRLRFGRARPSLEALEALGRWRKIHARLAAMCELAERQQ</sequence>
<dbReference type="HAMAP" id="MF_00364">
    <property type="entry name" value="NagZ"/>
    <property type="match status" value="1"/>
</dbReference>
<organism evidence="12 13">
    <name type="scientific">Larsenimonas rhizosphaerae</name>
    <dbReference type="NCBI Taxonomy" id="2944682"/>
    <lineage>
        <taxon>Bacteria</taxon>
        <taxon>Pseudomonadati</taxon>
        <taxon>Pseudomonadota</taxon>
        <taxon>Gammaproteobacteria</taxon>
        <taxon>Oceanospirillales</taxon>
        <taxon>Halomonadaceae</taxon>
        <taxon>Larsenimonas</taxon>
    </lineage>
</organism>
<feature type="domain" description="Glycoside hydrolase family 3 N-terminal" evidence="11">
    <location>
        <begin position="15"/>
        <end position="286"/>
    </location>
</feature>
<evidence type="ECO:0000256" key="6">
    <source>
        <dbReference type="ARBA" id="ARBA00022984"/>
    </source>
</evidence>
<protein>
    <recommendedName>
        <fullName evidence="10">Beta-hexosaminidase</fullName>
        <ecNumber evidence="10">3.2.1.52</ecNumber>
    </recommendedName>
    <alternativeName>
        <fullName evidence="10">Beta-N-acetylhexosaminidase</fullName>
    </alternativeName>
    <alternativeName>
        <fullName evidence="10">N-acetyl-beta-glucosaminidase</fullName>
    </alternativeName>
</protein>
<keyword evidence="8 10" id="KW-0131">Cell cycle</keyword>
<keyword evidence="7 10" id="KW-0326">Glycosidase</keyword>
<feature type="binding site" evidence="10">
    <location>
        <position position="65"/>
    </location>
    <ligand>
        <name>substrate</name>
    </ligand>
</feature>
<feature type="active site" description="Proton donor/acceptor" evidence="10">
    <location>
        <position position="183"/>
    </location>
</feature>
<keyword evidence="5 10" id="KW-0133">Cell shape</keyword>
<dbReference type="EC" id="3.2.1.52" evidence="10"/>
<evidence type="ECO:0000259" key="11">
    <source>
        <dbReference type="Pfam" id="PF00933"/>
    </source>
</evidence>
<dbReference type="SUPFAM" id="SSF51445">
    <property type="entry name" value="(Trans)glycosidases"/>
    <property type="match status" value="1"/>
</dbReference>
<dbReference type="GO" id="GO:0051301">
    <property type="term" value="P:cell division"/>
    <property type="evidence" value="ECO:0007669"/>
    <property type="project" value="UniProtKB-KW"/>
</dbReference>
<evidence type="ECO:0000256" key="8">
    <source>
        <dbReference type="ARBA" id="ARBA00023306"/>
    </source>
</evidence>
<keyword evidence="6 10" id="KW-0573">Peptidoglycan synthesis</keyword>
<evidence type="ECO:0000313" key="13">
    <source>
        <dbReference type="Proteomes" id="UP001165678"/>
    </source>
</evidence>